<dbReference type="Gene3D" id="1.20.1440.20">
    <property type="entry name" value="LemA-like domain"/>
    <property type="match status" value="1"/>
</dbReference>
<keyword evidence="5 7" id="KW-0472">Membrane</keyword>
<dbReference type="eggNOG" id="COG1704">
    <property type="taxonomic scope" value="Bacteria"/>
</dbReference>
<feature type="transmembrane region" description="Helical" evidence="7">
    <location>
        <begin position="25"/>
        <end position="47"/>
    </location>
</feature>
<evidence type="ECO:0000256" key="1">
    <source>
        <dbReference type="ARBA" id="ARBA00004167"/>
    </source>
</evidence>
<evidence type="ECO:0000256" key="6">
    <source>
        <dbReference type="SAM" id="Coils"/>
    </source>
</evidence>
<feature type="coiled-coil region" evidence="6">
    <location>
        <begin position="142"/>
        <end position="169"/>
    </location>
</feature>
<gene>
    <name evidence="8" type="ordered locus">Tpet_1788</name>
</gene>
<dbReference type="HOGENOM" id="CLU_056714_0_1_0"/>
<comment type="subcellular location">
    <subcellularLocation>
        <location evidence="1">Membrane</location>
        <topology evidence="1">Single-pass membrane protein</topology>
    </subcellularLocation>
</comment>
<dbReference type="EMBL" id="CP000702">
    <property type="protein sequence ID" value="ABQ47788.1"/>
    <property type="molecule type" value="Genomic_DNA"/>
</dbReference>
<accession>A5INL5</accession>
<sequence>MRNSNNIKFHDNMLKVEGGISVKKGLIVLIIVLIVVVIIIGTTIGYYNYLVSLEQEVKEKYSQIQNQLQRRADLIPNLVETVKGYAAHEKEILEEIANARAKLIGARTPQESAQADAELSSALSRLLAIAENYPNLKADANFRQLMDELAGTENRIAVARRDYNEAVKRYNTAIKRFPGVIFARMFGFEEKQYFEAKAGAEQVPEVKF</sequence>
<evidence type="ECO:0000313" key="9">
    <source>
        <dbReference type="Proteomes" id="UP000006558"/>
    </source>
</evidence>
<evidence type="ECO:0000256" key="5">
    <source>
        <dbReference type="ARBA" id="ARBA00023136"/>
    </source>
</evidence>
<dbReference type="GO" id="GO:0016020">
    <property type="term" value="C:membrane"/>
    <property type="evidence" value="ECO:0007669"/>
    <property type="project" value="UniProtKB-SubCell"/>
</dbReference>
<dbReference type="PANTHER" id="PTHR34478">
    <property type="entry name" value="PROTEIN LEMA"/>
    <property type="match status" value="1"/>
</dbReference>
<dbReference type="SMR" id="A5INL5"/>
<dbReference type="Proteomes" id="UP000006558">
    <property type="component" value="Chromosome"/>
</dbReference>
<organism evidence="8 9">
    <name type="scientific">Thermotoga petrophila (strain ATCC BAA-488 / DSM 13995 / JCM 10881 / RKU-1)</name>
    <dbReference type="NCBI Taxonomy" id="390874"/>
    <lineage>
        <taxon>Bacteria</taxon>
        <taxon>Thermotogati</taxon>
        <taxon>Thermotogota</taxon>
        <taxon>Thermotogae</taxon>
        <taxon>Thermotogales</taxon>
        <taxon>Thermotogaceae</taxon>
        <taxon>Thermotoga</taxon>
    </lineage>
</organism>
<dbReference type="Pfam" id="PF04011">
    <property type="entry name" value="LemA"/>
    <property type="match status" value="1"/>
</dbReference>
<dbReference type="InterPro" id="IPR023353">
    <property type="entry name" value="LemA-like_dom_sf"/>
</dbReference>
<proteinExistence type="inferred from homology"/>
<reference evidence="8 9" key="2">
    <citation type="journal article" date="2009" name="Proc. Natl. Acad. Sci. U.S.A.">
        <title>On the chimeric nature, thermophilic origin, and phylogenetic placement of the Thermotogales.</title>
        <authorList>
            <person name="Zhaxybayeva O."/>
            <person name="Swithers K.S."/>
            <person name="Lapierre P."/>
            <person name="Fournier G.P."/>
            <person name="Bickhart D.M."/>
            <person name="DeBoy R.T."/>
            <person name="Nelson K.E."/>
            <person name="Nesbo C.L."/>
            <person name="Doolittle W.F."/>
            <person name="Gogarten J.P."/>
            <person name="Noll K.M."/>
        </authorList>
    </citation>
    <scope>NUCLEOTIDE SEQUENCE [LARGE SCALE GENOMIC DNA]</scope>
    <source>
        <strain evidence="9">ATCC BAA-488 / DSM 13995 / JCM 10881 / RKU-1</strain>
    </source>
</reference>
<keyword evidence="3 7" id="KW-0812">Transmembrane</keyword>
<protein>
    <submittedName>
        <fullName evidence="8">LemA family protein</fullName>
    </submittedName>
</protein>
<keyword evidence="4 7" id="KW-1133">Transmembrane helix</keyword>
<dbReference type="STRING" id="390874.Tpet_1788"/>
<reference evidence="9" key="1">
    <citation type="submission" date="2007-05" db="EMBL/GenBank/DDBJ databases">
        <title>Complete sequence of Thermotoga petrophila RKU-1.</title>
        <authorList>
            <consortium name="US DOE Joint Genome Institute"/>
            <person name="Copeland A."/>
            <person name="Lucas S."/>
            <person name="Lapidus A."/>
            <person name="Barry K."/>
            <person name="Glavina del Rio T."/>
            <person name="Dalin E."/>
            <person name="Tice H."/>
            <person name="Pitluck S."/>
            <person name="Sims D."/>
            <person name="Brettin T."/>
            <person name="Bruce D."/>
            <person name="Detter J.C."/>
            <person name="Han C."/>
            <person name="Tapia R."/>
            <person name="Schmutz J."/>
            <person name="Larimer F."/>
            <person name="Land M."/>
            <person name="Hauser L."/>
            <person name="Kyrpides N."/>
            <person name="Mikhailova N."/>
            <person name="Nelson K."/>
            <person name="Gogarten J.P."/>
            <person name="Noll K."/>
            <person name="Richardson P."/>
        </authorList>
    </citation>
    <scope>NUCLEOTIDE SEQUENCE [LARGE SCALE GENOMIC DNA]</scope>
    <source>
        <strain evidence="9">ATCC BAA-488 / DSM 13995 / JCM 10881 / RKU-1</strain>
    </source>
</reference>
<dbReference type="SUPFAM" id="SSF140478">
    <property type="entry name" value="LemA-like"/>
    <property type="match status" value="1"/>
</dbReference>
<evidence type="ECO:0000256" key="3">
    <source>
        <dbReference type="ARBA" id="ARBA00022692"/>
    </source>
</evidence>
<evidence type="ECO:0000256" key="4">
    <source>
        <dbReference type="ARBA" id="ARBA00022989"/>
    </source>
</evidence>
<evidence type="ECO:0000256" key="2">
    <source>
        <dbReference type="ARBA" id="ARBA00008854"/>
    </source>
</evidence>
<dbReference type="InterPro" id="IPR007156">
    <property type="entry name" value="MamQ_LemA"/>
</dbReference>
<dbReference type="PANTHER" id="PTHR34478:SF2">
    <property type="entry name" value="MEMBRANE PROTEIN"/>
    <property type="match status" value="1"/>
</dbReference>
<keyword evidence="6" id="KW-0175">Coiled coil</keyword>
<evidence type="ECO:0000313" key="8">
    <source>
        <dbReference type="EMBL" id="ABQ47788.1"/>
    </source>
</evidence>
<comment type="similarity">
    <text evidence="2">Belongs to the LemA family.</text>
</comment>
<dbReference type="AlphaFoldDB" id="A5INL5"/>
<evidence type="ECO:0000256" key="7">
    <source>
        <dbReference type="SAM" id="Phobius"/>
    </source>
</evidence>
<name>A5INL5_THEP1</name>
<dbReference type="KEGG" id="tpt:Tpet_1788"/>